<evidence type="ECO:0000259" key="3">
    <source>
        <dbReference type="Pfam" id="PF18291"/>
    </source>
</evidence>
<dbReference type="SUPFAM" id="SSF47729">
    <property type="entry name" value="IHF-like DNA-binding proteins"/>
    <property type="match status" value="1"/>
</dbReference>
<protein>
    <submittedName>
        <fullName evidence="4">DNA-binding protein</fullName>
    </submittedName>
</protein>
<sequence>MDNNLNYSVAERKDPRNPEQEGMYYAHARTKGVLDTKGLIERIRNRGTVGNPDIVAVLITMEDIVTEALCNGEIVRLGELGSLSLSVSSTGCRSKEEFDSKHITKVRAIFKEGRTLRCGMASVHFKKVE</sequence>
<keyword evidence="1 4" id="KW-0238">DNA-binding</keyword>
<evidence type="ECO:0000256" key="1">
    <source>
        <dbReference type="ARBA" id="ARBA00023125"/>
    </source>
</evidence>
<evidence type="ECO:0000256" key="2">
    <source>
        <dbReference type="SAM" id="MobiDB-lite"/>
    </source>
</evidence>
<dbReference type="InterPro" id="IPR010992">
    <property type="entry name" value="IHF-like_DNA-bd_dom_sf"/>
</dbReference>
<reference evidence="4" key="1">
    <citation type="journal article" date="2021" name="PeerJ">
        <title>Extensive microbial diversity within the chicken gut microbiome revealed by metagenomics and culture.</title>
        <authorList>
            <person name="Gilroy R."/>
            <person name="Ravi A."/>
            <person name="Getino M."/>
            <person name="Pursley I."/>
            <person name="Horton D.L."/>
            <person name="Alikhan N.F."/>
            <person name="Baker D."/>
            <person name="Gharbi K."/>
            <person name="Hall N."/>
            <person name="Watson M."/>
            <person name="Adriaenssens E.M."/>
            <person name="Foster-Nyarko E."/>
            <person name="Jarju S."/>
            <person name="Secka A."/>
            <person name="Antonio M."/>
            <person name="Oren A."/>
            <person name="Chaudhuri R.R."/>
            <person name="La Ragione R."/>
            <person name="Hildebrand F."/>
            <person name="Pallen M.J."/>
        </authorList>
    </citation>
    <scope>NUCLEOTIDE SEQUENCE</scope>
    <source>
        <strain evidence="4">G4-2901</strain>
    </source>
</reference>
<dbReference type="Proteomes" id="UP000783796">
    <property type="component" value="Unassembled WGS sequence"/>
</dbReference>
<feature type="domain" description="HU" evidence="3">
    <location>
        <begin position="5"/>
        <end position="127"/>
    </location>
</feature>
<proteinExistence type="predicted"/>
<comment type="caution">
    <text evidence="4">The sequence shown here is derived from an EMBL/GenBank/DDBJ whole genome shotgun (WGS) entry which is preliminary data.</text>
</comment>
<reference evidence="4" key="2">
    <citation type="submission" date="2021-04" db="EMBL/GenBank/DDBJ databases">
        <authorList>
            <person name="Gilroy R."/>
        </authorList>
    </citation>
    <scope>NUCLEOTIDE SEQUENCE</scope>
    <source>
        <strain evidence="4">G4-2901</strain>
    </source>
</reference>
<name>A0A948WXZ3_9BACT</name>
<dbReference type="AlphaFoldDB" id="A0A948WXZ3"/>
<accession>A0A948WXZ3</accession>
<dbReference type="InterPro" id="IPR041607">
    <property type="entry name" value="HU-HIG"/>
</dbReference>
<feature type="compositionally biased region" description="Basic and acidic residues" evidence="2">
    <location>
        <begin position="10"/>
        <end position="19"/>
    </location>
</feature>
<evidence type="ECO:0000313" key="5">
    <source>
        <dbReference type="Proteomes" id="UP000783796"/>
    </source>
</evidence>
<feature type="region of interest" description="Disordered" evidence="2">
    <location>
        <begin position="1"/>
        <end position="20"/>
    </location>
</feature>
<dbReference type="Pfam" id="PF18291">
    <property type="entry name" value="HU-HIG"/>
    <property type="match status" value="1"/>
</dbReference>
<evidence type="ECO:0000313" key="4">
    <source>
        <dbReference type="EMBL" id="MBU3839114.1"/>
    </source>
</evidence>
<dbReference type="GO" id="GO:0003677">
    <property type="term" value="F:DNA binding"/>
    <property type="evidence" value="ECO:0007669"/>
    <property type="project" value="UniProtKB-KW"/>
</dbReference>
<organism evidence="4 5">
    <name type="scientific">Candidatus Phocaeicola faecigallinarum</name>
    <dbReference type="NCBI Taxonomy" id="2838732"/>
    <lineage>
        <taxon>Bacteria</taxon>
        <taxon>Pseudomonadati</taxon>
        <taxon>Bacteroidota</taxon>
        <taxon>Bacteroidia</taxon>
        <taxon>Bacteroidales</taxon>
        <taxon>Bacteroidaceae</taxon>
        <taxon>Phocaeicola</taxon>
    </lineage>
</organism>
<dbReference type="EMBL" id="JAHLFW010000104">
    <property type="protein sequence ID" value="MBU3839114.1"/>
    <property type="molecule type" value="Genomic_DNA"/>
</dbReference>
<gene>
    <name evidence="4" type="ORF">H9777_12555</name>
</gene>